<dbReference type="EMBL" id="CAJNOU010007222">
    <property type="protein sequence ID" value="CAF1521045.1"/>
    <property type="molecule type" value="Genomic_DNA"/>
</dbReference>
<dbReference type="Proteomes" id="UP000663882">
    <property type="component" value="Unassembled WGS sequence"/>
</dbReference>
<dbReference type="Pfam" id="PF07686">
    <property type="entry name" value="V-set"/>
    <property type="match status" value="1"/>
</dbReference>
<dbReference type="EMBL" id="CAJNOO010003483">
    <property type="protein sequence ID" value="CAF1339368.1"/>
    <property type="molecule type" value="Genomic_DNA"/>
</dbReference>
<feature type="signal peptide" evidence="1">
    <location>
        <begin position="1"/>
        <end position="22"/>
    </location>
</feature>
<name>A0A815GIQ3_9BILA</name>
<dbReference type="InterPro" id="IPR037448">
    <property type="entry name" value="Zig-8"/>
</dbReference>
<dbReference type="GO" id="GO:0032589">
    <property type="term" value="C:neuron projection membrane"/>
    <property type="evidence" value="ECO:0007669"/>
    <property type="project" value="TreeGrafter"/>
</dbReference>
<dbReference type="GO" id="GO:0050808">
    <property type="term" value="P:synapse organization"/>
    <property type="evidence" value="ECO:0007669"/>
    <property type="project" value="TreeGrafter"/>
</dbReference>
<dbReference type="AlphaFoldDB" id="A0A815GIQ3"/>
<gene>
    <name evidence="3" type="ORF">RFH988_LOCUS31696</name>
    <name evidence="4" type="ORF">SEV965_LOCUS37030</name>
</gene>
<evidence type="ECO:0000259" key="2">
    <source>
        <dbReference type="PROSITE" id="PS50835"/>
    </source>
</evidence>
<dbReference type="InterPro" id="IPR007110">
    <property type="entry name" value="Ig-like_dom"/>
</dbReference>
<dbReference type="Proteomes" id="UP000663889">
    <property type="component" value="Unassembled WGS sequence"/>
</dbReference>
<proteinExistence type="predicted"/>
<feature type="chain" id="PRO_5035686626" description="Ig-like domain-containing protein" evidence="1">
    <location>
        <begin position="23"/>
        <end position="279"/>
    </location>
</feature>
<dbReference type="PROSITE" id="PS50835">
    <property type="entry name" value="IG_LIKE"/>
    <property type="match status" value="1"/>
</dbReference>
<dbReference type="SMART" id="SM00409">
    <property type="entry name" value="IG"/>
    <property type="match status" value="2"/>
</dbReference>
<dbReference type="SUPFAM" id="SSF48726">
    <property type="entry name" value="Immunoglobulin"/>
    <property type="match status" value="2"/>
</dbReference>
<dbReference type="InterPro" id="IPR013783">
    <property type="entry name" value="Ig-like_fold"/>
</dbReference>
<dbReference type="InterPro" id="IPR036179">
    <property type="entry name" value="Ig-like_dom_sf"/>
</dbReference>
<protein>
    <recommendedName>
        <fullName evidence="2">Ig-like domain-containing protein</fullName>
    </recommendedName>
</protein>
<keyword evidence="1" id="KW-0732">Signal</keyword>
<reference evidence="3" key="1">
    <citation type="submission" date="2021-02" db="EMBL/GenBank/DDBJ databases">
        <authorList>
            <person name="Nowell W R."/>
        </authorList>
    </citation>
    <scope>NUCLEOTIDE SEQUENCE</scope>
</reference>
<organism evidence="3 5">
    <name type="scientific">Rotaria sordida</name>
    <dbReference type="NCBI Taxonomy" id="392033"/>
    <lineage>
        <taxon>Eukaryota</taxon>
        <taxon>Metazoa</taxon>
        <taxon>Spiralia</taxon>
        <taxon>Gnathifera</taxon>
        <taxon>Rotifera</taxon>
        <taxon>Eurotatoria</taxon>
        <taxon>Bdelloidea</taxon>
        <taxon>Philodinida</taxon>
        <taxon>Philodinidae</taxon>
        <taxon>Rotaria</taxon>
    </lineage>
</organism>
<dbReference type="Gene3D" id="2.60.40.10">
    <property type="entry name" value="Immunoglobulins"/>
    <property type="match status" value="2"/>
</dbReference>
<dbReference type="CDD" id="cd00096">
    <property type="entry name" value="Ig"/>
    <property type="match status" value="1"/>
</dbReference>
<accession>A0A815GIQ3</accession>
<dbReference type="OrthoDB" id="190835at2759"/>
<comment type="caution">
    <text evidence="3">The sequence shown here is derived from an EMBL/GenBank/DDBJ whole genome shotgun (WGS) entry which is preliminary data.</text>
</comment>
<feature type="domain" description="Ig-like" evidence="2">
    <location>
        <begin position="27"/>
        <end position="129"/>
    </location>
</feature>
<evidence type="ECO:0000313" key="4">
    <source>
        <dbReference type="EMBL" id="CAF1521045.1"/>
    </source>
</evidence>
<dbReference type="InterPro" id="IPR013106">
    <property type="entry name" value="Ig_V-set"/>
</dbReference>
<evidence type="ECO:0000256" key="1">
    <source>
        <dbReference type="SAM" id="SignalP"/>
    </source>
</evidence>
<dbReference type="PANTHER" id="PTHR23279:SF36">
    <property type="entry name" value="DEFECTIVE PROBOSCIS EXTENSION RESPONSE 9, ISOFORM A"/>
    <property type="match status" value="1"/>
</dbReference>
<evidence type="ECO:0000313" key="5">
    <source>
        <dbReference type="Proteomes" id="UP000663882"/>
    </source>
</evidence>
<sequence length="279" mass="32673">MFQLKQVFLFILIVFMIKLTIAVKNFPQILTKTYNQTSNLSSTAILTCHIRDLGDHHVTWFKYNSLTSLAYPLVVGKELFTTDKRYSVSSYSTSTRDSYWSLEIYELNQSDEGIYLCQIANRRETISISIYLHIQIPMILSPSLLYVEPGTNVKLNCSILIDNDDDDNNKSLSLINWLFASNIFNKTKPNDIHVRRKLINNSLNSYLIIHHAQIYHSGIWACVYKRQRRTARLIVEKDVLQRQRISALLSNNSKRHYSLINHLFISFIVYIIDYFLYEQ</sequence>
<dbReference type="InterPro" id="IPR003599">
    <property type="entry name" value="Ig_sub"/>
</dbReference>
<evidence type="ECO:0000313" key="3">
    <source>
        <dbReference type="EMBL" id="CAF1339368.1"/>
    </source>
</evidence>
<dbReference type="PANTHER" id="PTHR23279">
    <property type="entry name" value="DEFECTIVE PROBOSCIS EXTENSION RESPONSE DPR -RELATED"/>
    <property type="match status" value="1"/>
</dbReference>